<name>A0A6B1YAW5_PSEAI</name>
<sequence length="393" mass="44392">MAKRIKFDDLLPLYRSAVRIDGSKFSLKVSNEEIRDALILAVDESNVDESGVAVIKGDYANVNLGQDFIISLSPPRVGMGILADDFSGYLRARGAKIKERNYYYLLDSGFYSGDETVPVLVSKYRDLMRLINLLSDSAHYLDTTKEEFVFYKDGRFIIPVVYSVDDVGSFKLQSFERLDRLMADPLHHSQKVRIFGESLVAMLDGIDLRNRFKFILDNLDGLYSRVLIGYNIFAADFTYEKAVAEIHSFKVDVITRVHKAITDIQGQILGIPVATFVALSQVKKTVSLNSQFAANTIIFFGVVVFCALLLGFLLNQRSTLDTISDEVKRQKGVFESKFSDKPGVYSSEFQRIDARICIQYAVLVGVFILDVLMLIGAVVYYIVHTRPIYDIFF</sequence>
<evidence type="ECO:0000313" key="2">
    <source>
        <dbReference type="Proteomes" id="UP000644192"/>
    </source>
</evidence>
<dbReference type="RefSeq" id="WP_126517242.1">
    <property type="nucleotide sequence ID" value="NZ_CAADNI010000441.1"/>
</dbReference>
<dbReference type="AlphaFoldDB" id="A0A6B1YAW5"/>
<gene>
    <name evidence="1" type="ORF">GUL26_22610</name>
</gene>
<dbReference type="EMBL" id="WXZT01000015">
    <property type="protein sequence ID" value="MZZ15049.1"/>
    <property type="molecule type" value="Genomic_DNA"/>
</dbReference>
<evidence type="ECO:0000313" key="1">
    <source>
        <dbReference type="EMBL" id="MZZ15049.1"/>
    </source>
</evidence>
<organism evidence="1 2">
    <name type="scientific">Pseudomonas aeruginosa</name>
    <dbReference type="NCBI Taxonomy" id="287"/>
    <lineage>
        <taxon>Bacteria</taxon>
        <taxon>Pseudomonadati</taxon>
        <taxon>Pseudomonadota</taxon>
        <taxon>Gammaproteobacteria</taxon>
        <taxon>Pseudomonadales</taxon>
        <taxon>Pseudomonadaceae</taxon>
        <taxon>Pseudomonas</taxon>
    </lineage>
</organism>
<dbReference type="Proteomes" id="UP000644192">
    <property type="component" value="Unassembled WGS sequence"/>
</dbReference>
<proteinExistence type="predicted"/>
<evidence type="ECO:0008006" key="3">
    <source>
        <dbReference type="Google" id="ProtNLM"/>
    </source>
</evidence>
<reference evidence="1" key="1">
    <citation type="submission" date="2020-01" db="EMBL/GenBank/DDBJ databases">
        <title>Bacteria Cultured from War Wounds Associated with the Conflict in Eastern Ukraine.</title>
        <authorList>
            <person name="Snesrud E."/>
            <person name="Galac M.R."/>
            <person name="Mc Gann P."/>
            <person name="Valentine K."/>
            <person name="Viacheslav K."/>
        </authorList>
    </citation>
    <scope>NUCLEOTIDE SEQUENCE</scope>
    <source>
        <strain evidence="1">VNMU148</strain>
    </source>
</reference>
<protein>
    <recommendedName>
        <fullName evidence="3">Phage-related membrane protein</fullName>
    </recommendedName>
</protein>
<comment type="caution">
    <text evidence="1">The sequence shown here is derived from an EMBL/GenBank/DDBJ whole genome shotgun (WGS) entry which is preliminary data.</text>
</comment>
<accession>A0A6B1YAW5</accession>